<evidence type="ECO:0008006" key="3">
    <source>
        <dbReference type="Google" id="ProtNLM"/>
    </source>
</evidence>
<proteinExistence type="predicted"/>
<organism evidence="1 2">
    <name type="scientific">Fusibacter ferrireducens</name>
    <dbReference type="NCBI Taxonomy" id="2785058"/>
    <lineage>
        <taxon>Bacteria</taxon>
        <taxon>Bacillati</taxon>
        <taxon>Bacillota</taxon>
        <taxon>Clostridia</taxon>
        <taxon>Eubacteriales</taxon>
        <taxon>Eubacteriales Family XII. Incertae Sedis</taxon>
        <taxon>Fusibacter</taxon>
    </lineage>
</organism>
<name>A0ABR9ZNK9_9FIRM</name>
<dbReference type="PROSITE" id="PS51257">
    <property type="entry name" value="PROKAR_LIPOPROTEIN"/>
    <property type="match status" value="1"/>
</dbReference>
<protein>
    <recommendedName>
        <fullName evidence="3">Lipoprotein</fullName>
    </recommendedName>
</protein>
<accession>A0ABR9ZNK9</accession>
<sequence length="183" mass="21457">MKRIILVTIGLLISSCLIFVFYKPLENTENIPNDVLDYIDAYGYRIVGYDEERTWHLTKENLKITYFETFHLMGLDIRDYLGKDLILNFVYVTNHPFDNDFDRLKRTIKYGFKTGFPNKTKIVVVKLENNIIGSYSLDVQTRDKLLGNIMGDIHGRRIEELIGKESNEVLEDIMIERDNILIN</sequence>
<evidence type="ECO:0000313" key="2">
    <source>
        <dbReference type="Proteomes" id="UP000614200"/>
    </source>
</evidence>
<comment type="caution">
    <text evidence="1">The sequence shown here is derived from an EMBL/GenBank/DDBJ whole genome shotgun (WGS) entry which is preliminary data.</text>
</comment>
<gene>
    <name evidence="1" type="ORF">ISU02_00135</name>
</gene>
<dbReference type="EMBL" id="JADKNH010000001">
    <property type="protein sequence ID" value="MBF4691500.1"/>
    <property type="molecule type" value="Genomic_DNA"/>
</dbReference>
<dbReference type="RefSeq" id="WP_194699752.1">
    <property type="nucleotide sequence ID" value="NZ_JADKNH010000001.1"/>
</dbReference>
<keyword evidence="2" id="KW-1185">Reference proteome</keyword>
<dbReference type="Proteomes" id="UP000614200">
    <property type="component" value="Unassembled WGS sequence"/>
</dbReference>
<evidence type="ECO:0000313" key="1">
    <source>
        <dbReference type="EMBL" id="MBF4691500.1"/>
    </source>
</evidence>
<reference evidence="1 2" key="1">
    <citation type="submission" date="2020-11" db="EMBL/GenBank/DDBJ databases">
        <title>Fusibacter basophilias sp. nov.</title>
        <authorList>
            <person name="Qiu D."/>
        </authorList>
    </citation>
    <scope>NUCLEOTIDE SEQUENCE [LARGE SCALE GENOMIC DNA]</scope>
    <source>
        <strain evidence="1 2">Q10-2</strain>
    </source>
</reference>